<name>A0AAV9K6I0_9SOLN</name>
<accession>A0AAV9K6I0</accession>
<dbReference type="Proteomes" id="UP001311915">
    <property type="component" value="Unassembled WGS sequence"/>
</dbReference>
<sequence>MQFVKLPMNVIKCIDKVQRNFIWGTTDTRKKMNVDAPYKWLPPPYGFKLNVDGSFEHTTSKGGAWSVIRDFNGNWIVGKSSRISTNSVLNAELLALIQGLQFAQSQGILDIIIAMDSAEVIKMLEEKK</sequence>
<evidence type="ECO:0000313" key="3">
    <source>
        <dbReference type="Proteomes" id="UP001311915"/>
    </source>
</evidence>
<dbReference type="EMBL" id="JAWPEI010000012">
    <property type="protein sequence ID" value="KAK4708923.1"/>
    <property type="molecule type" value="Genomic_DNA"/>
</dbReference>
<dbReference type="AlphaFoldDB" id="A0AAV9K6I0"/>
<dbReference type="PANTHER" id="PTHR47723">
    <property type="entry name" value="OS05G0353850 PROTEIN"/>
    <property type="match status" value="1"/>
</dbReference>
<evidence type="ECO:0000259" key="1">
    <source>
        <dbReference type="Pfam" id="PF13456"/>
    </source>
</evidence>
<dbReference type="InterPro" id="IPR012337">
    <property type="entry name" value="RNaseH-like_sf"/>
</dbReference>
<organism evidence="2 3">
    <name type="scientific">Solanum pinnatisectum</name>
    <name type="common">tansyleaf nightshade</name>
    <dbReference type="NCBI Taxonomy" id="50273"/>
    <lineage>
        <taxon>Eukaryota</taxon>
        <taxon>Viridiplantae</taxon>
        <taxon>Streptophyta</taxon>
        <taxon>Embryophyta</taxon>
        <taxon>Tracheophyta</taxon>
        <taxon>Spermatophyta</taxon>
        <taxon>Magnoliopsida</taxon>
        <taxon>eudicotyledons</taxon>
        <taxon>Gunneridae</taxon>
        <taxon>Pentapetalae</taxon>
        <taxon>asterids</taxon>
        <taxon>lamiids</taxon>
        <taxon>Solanales</taxon>
        <taxon>Solanaceae</taxon>
        <taxon>Solanoideae</taxon>
        <taxon>Solaneae</taxon>
        <taxon>Solanum</taxon>
    </lineage>
</organism>
<dbReference type="CDD" id="cd06222">
    <property type="entry name" value="RNase_H_like"/>
    <property type="match status" value="1"/>
</dbReference>
<evidence type="ECO:0000313" key="2">
    <source>
        <dbReference type="EMBL" id="KAK4708923.1"/>
    </source>
</evidence>
<feature type="domain" description="RNase H type-1" evidence="1">
    <location>
        <begin position="50"/>
        <end position="127"/>
    </location>
</feature>
<reference evidence="2 3" key="1">
    <citation type="submission" date="2023-10" db="EMBL/GenBank/DDBJ databases">
        <title>Genome-Wide Identification Analysis in wild type Solanum Pinnatisectum Reveals Some Genes Defensing Phytophthora Infestans.</title>
        <authorList>
            <person name="Sun C."/>
        </authorList>
    </citation>
    <scope>NUCLEOTIDE SEQUENCE [LARGE SCALE GENOMIC DNA]</scope>
    <source>
        <strain evidence="2">LQN</strain>
        <tissue evidence="2">Leaf</tissue>
    </source>
</reference>
<dbReference type="GO" id="GO:0003676">
    <property type="term" value="F:nucleic acid binding"/>
    <property type="evidence" value="ECO:0007669"/>
    <property type="project" value="InterPro"/>
</dbReference>
<dbReference type="Pfam" id="PF13456">
    <property type="entry name" value="RVT_3"/>
    <property type="match status" value="1"/>
</dbReference>
<dbReference type="SUPFAM" id="SSF53098">
    <property type="entry name" value="Ribonuclease H-like"/>
    <property type="match status" value="1"/>
</dbReference>
<dbReference type="InterPro" id="IPR002156">
    <property type="entry name" value="RNaseH_domain"/>
</dbReference>
<protein>
    <recommendedName>
        <fullName evidence="1">RNase H type-1 domain-containing protein</fullName>
    </recommendedName>
</protein>
<dbReference type="InterPro" id="IPR053151">
    <property type="entry name" value="RNase_H-like"/>
</dbReference>
<dbReference type="Gene3D" id="3.30.420.10">
    <property type="entry name" value="Ribonuclease H-like superfamily/Ribonuclease H"/>
    <property type="match status" value="1"/>
</dbReference>
<dbReference type="PANTHER" id="PTHR47723:SF19">
    <property type="entry name" value="POLYNUCLEOTIDYL TRANSFERASE, RIBONUCLEASE H-LIKE SUPERFAMILY PROTEIN"/>
    <property type="match status" value="1"/>
</dbReference>
<comment type="caution">
    <text evidence="2">The sequence shown here is derived from an EMBL/GenBank/DDBJ whole genome shotgun (WGS) entry which is preliminary data.</text>
</comment>
<keyword evidence="3" id="KW-1185">Reference proteome</keyword>
<dbReference type="InterPro" id="IPR036397">
    <property type="entry name" value="RNaseH_sf"/>
</dbReference>
<dbReference type="InterPro" id="IPR044730">
    <property type="entry name" value="RNase_H-like_dom_plant"/>
</dbReference>
<gene>
    <name evidence="2" type="ORF">R3W88_029848</name>
</gene>
<proteinExistence type="predicted"/>
<dbReference type="GO" id="GO:0004523">
    <property type="term" value="F:RNA-DNA hybrid ribonuclease activity"/>
    <property type="evidence" value="ECO:0007669"/>
    <property type="project" value="InterPro"/>
</dbReference>